<feature type="domain" description="BRCT" evidence="13">
    <location>
        <begin position="830"/>
        <end position="917"/>
    </location>
</feature>
<dbReference type="InterPro" id="IPR036420">
    <property type="entry name" value="BRCT_dom_sf"/>
</dbReference>
<dbReference type="Pfam" id="PF01068">
    <property type="entry name" value="DNA_ligase_A_M"/>
    <property type="match status" value="1"/>
</dbReference>
<dbReference type="Pfam" id="PF04675">
    <property type="entry name" value="DNA_ligase_A_N"/>
    <property type="match status" value="1"/>
</dbReference>
<keyword evidence="4" id="KW-0436">Ligase</keyword>
<dbReference type="Pfam" id="PF04679">
    <property type="entry name" value="DNA_ligase_A_C"/>
    <property type="match status" value="1"/>
</dbReference>
<evidence type="ECO:0000256" key="1">
    <source>
        <dbReference type="ARBA" id="ARBA00001946"/>
    </source>
</evidence>
<dbReference type="KEGG" id="ccp:CHC_T00002554001"/>
<keyword evidence="8" id="KW-0233">DNA recombination</keyword>
<dbReference type="SUPFAM" id="SSF52113">
    <property type="entry name" value="BRCT domain"/>
    <property type="match status" value="1"/>
</dbReference>
<organism evidence="14 15">
    <name type="scientific">Chondrus crispus</name>
    <name type="common">Carrageen Irish moss</name>
    <name type="synonym">Polymorpha crispa</name>
    <dbReference type="NCBI Taxonomy" id="2769"/>
    <lineage>
        <taxon>Eukaryota</taxon>
        <taxon>Rhodophyta</taxon>
        <taxon>Florideophyceae</taxon>
        <taxon>Rhodymeniophycidae</taxon>
        <taxon>Gigartinales</taxon>
        <taxon>Gigartinaceae</taxon>
        <taxon>Chondrus</taxon>
    </lineage>
</organism>
<evidence type="ECO:0000256" key="3">
    <source>
        <dbReference type="ARBA" id="ARBA00007572"/>
    </source>
</evidence>
<dbReference type="PANTHER" id="PTHR45997:SF1">
    <property type="entry name" value="DNA LIGASE 4"/>
    <property type="match status" value="1"/>
</dbReference>
<dbReference type="InterPro" id="IPR012308">
    <property type="entry name" value="DNA_ligase_ATP-dep_N"/>
</dbReference>
<evidence type="ECO:0000256" key="5">
    <source>
        <dbReference type="ARBA" id="ARBA00022737"/>
    </source>
</evidence>
<keyword evidence="5" id="KW-0677">Repeat</keyword>
<dbReference type="SUPFAM" id="SSF56091">
    <property type="entry name" value="DNA ligase/mRNA capping enzyme, catalytic domain"/>
    <property type="match status" value="1"/>
</dbReference>
<dbReference type="STRING" id="2769.R7Q5C6"/>
<accession>R7Q5C6</accession>
<dbReference type="Gene3D" id="3.40.50.10190">
    <property type="entry name" value="BRCT domain"/>
    <property type="match status" value="1"/>
</dbReference>
<comment type="subcellular location">
    <subcellularLocation>
        <location evidence="2">Nucleus</location>
    </subcellularLocation>
</comment>
<dbReference type="GeneID" id="17321288"/>
<comment type="similarity">
    <text evidence="3">Belongs to the ATP-dependent DNA ligase family.</text>
</comment>
<keyword evidence="6" id="KW-0547">Nucleotide-binding</keyword>
<dbReference type="GO" id="GO:0006297">
    <property type="term" value="P:nucleotide-excision repair, DNA gap filling"/>
    <property type="evidence" value="ECO:0007669"/>
    <property type="project" value="TreeGrafter"/>
</dbReference>
<evidence type="ECO:0000256" key="6">
    <source>
        <dbReference type="ARBA" id="ARBA00022741"/>
    </source>
</evidence>
<evidence type="ECO:0000313" key="14">
    <source>
        <dbReference type="EMBL" id="CDF33752.1"/>
    </source>
</evidence>
<dbReference type="InterPro" id="IPR001357">
    <property type="entry name" value="BRCT_dom"/>
</dbReference>
<comment type="cofactor">
    <cofactor evidence="1">
        <name>Mg(2+)</name>
        <dbReference type="ChEBI" id="CHEBI:18420"/>
    </cofactor>
</comment>
<feature type="domain" description="ATP-dependent DNA ligase family profile" evidence="12">
    <location>
        <begin position="471"/>
        <end position="631"/>
    </location>
</feature>
<evidence type="ECO:0000256" key="7">
    <source>
        <dbReference type="ARBA" id="ARBA00022840"/>
    </source>
</evidence>
<dbReference type="AlphaFoldDB" id="R7Q5C6"/>
<protein>
    <recommendedName>
        <fullName evidence="11">DNA ligase IV</fullName>
    </recommendedName>
    <alternativeName>
        <fullName evidence="10">Polydeoxyribonucleotide synthase [ATP] 4</fullName>
    </alternativeName>
</protein>
<evidence type="ECO:0000256" key="4">
    <source>
        <dbReference type="ARBA" id="ARBA00022598"/>
    </source>
</evidence>
<dbReference type="RefSeq" id="XP_005713571.1">
    <property type="nucleotide sequence ID" value="XM_005713514.1"/>
</dbReference>
<evidence type="ECO:0000259" key="13">
    <source>
        <dbReference type="PROSITE" id="PS50172"/>
    </source>
</evidence>
<keyword evidence="9" id="KW-0539">Nucleus</keyword>
<dbReference type="SUPFAM" id="SSF50249">
    <property type="entry name" value="Nucleic acid-binding proteins"/>
    <property type="match status" value="1"/>
</dbReference>
<dbReference type="GO" id="GO:0003677">
    <property type="term" value="F:DNA binding"/>
    <property type="evidence" value="ECO:0007669"/>
    <property type="project" value="InterPro"/>
</dbReference>
<dbReference type="InterPro" id="IPR012340">
    <property type="entry name" value="NA-bd_OB-fold"/>
</dbReference>
<dbReference type="PhylomeDB" id="R7Q5C6"/>
<dbReference type="GO" id="GO:0005524">
    <property type="term" value="F:ATP binding"/>
    <property type="evidence" value="ECO:0007669"/>
    <property type="project" value="UniProtKB-KW"/>
</dbReference>
<dbReference type="SMART" id="SM00292">
    <property type="entry name" value="BRCT"/>
    <property type="match status" value="2"/>
</dbReference>
<feature type="domain" description="BRCT" evidence="13">
    <location>
        <begin position="995"/>
        <end position="1073"/>
    </location>
</feature>
<dbReference type="Gramene" id="CDF33752">
    <property type="protein sequence ID" value="CDF33752"/>
    <property type="gene ID" value="CHC_T00002554001"/>
</dbReference>
<gene>
    <name evidence="14" type="ORF">CHC_T00002554001</name>
</gene>
<sequence length="1082" mass="122106">MGESLHAEAPQNSKAPRDECNVNALPFSVITTLFRDLRKAKVPAKRRTGGLHVKSDRFGKKAILTNAWLKIGEKCGVGEDVLARRNANDHFIPAQLLPPAESFKILSLLVPGLDSEHAYLGMKETKLADAFVKALDLLPNGDDAQWLKHHKEKEYRPQRWKQDADIVDGNFATVLRAVLDERCPKESLLTVGIVWRALDTMSKASRVRSRRIQRAFPRQNEMMNETTMTDRTTDDDESMSKPEDGKVVALRTLVQCGTSDEVAEVARIILKDVDIRLSEDMFLSWFHPGAKQHYTQIHDIHQLLKDCSDPHFEIGDASVQVGQYASVMLCMRPSRKKLNVICENLRGAGEPAEPETQKELETRTTSDLSQEARQYFIMEPKLDGERLQLHKRSTHSDDGTGVQEVRTFSRRGNESSAMYAGAMREVILAGVQAENIILDGEIMIWDNLRSSWLRFEDTREVATSIAKRNVPEGSSYTLKYMVFDVLYVDQGQRKHSEARRSGNMVIRLPLHKRRILLEKLVTKREASYGIGATACIEVVDMELGYNERDLTQALQRYETLGYEGVIAKNPDMPYALAERSLDLAIKLKPDYFDGGIQDLDVLILGAKYSSSRGHRKQRAGRLSSFLIGVRANDGTPPWKGRGGEWEQRMQKCKWVPVGSVGTGYSDSELEQMQNMLSGEWKTFNAKDLPEHFEGRDYAPSLLSDVVKWIEPWKSIVLTVRAFEVNRRYFALRFPRVERINWDKPYFDVPSFSHLLDLDENKLPATIRPDESDIDDISEYTGGKKPRRLFDAEEEEAVKRVKLEGHVITGGRNPRSVIASAVGADVTQVDRVSTAFEGLTFFVIASNPKLKEEVELQIHRLGGKFVQNFGSSVDFVICTSIHVSRVKILKERFSNIREKEDTCSIVHSNWVEECLSTKTRTLPSLNDVVYANRTLESELFEKADRFGDSWKEETSITELVHSLDEVSKWTAKQPEVGNGDDVLEGVRERVKRAMKRCGNVFHGLTVLVPDTEVEVHGSVALLSAFGGRVVSEKEVDGDCTHVLVHSSLVPTWQKLHGSTKGAVITEEWVREKVKGTSQLADPG</sequence>
<keyword evidence="7" id="KW-0067">ATP-binding</keyword>
<evidence type="ECO:0000256" key="8">
    <source>
        <dbReference type="ARBA" id="ARBA00023172"/>
    </source>
</evidence>
<dbReference type="GO" id="GO:0032807">
    <property type="term" value="C:DNA ligase IV complex"/>
    <property type="evidence" value="ECO:0007669"/>
    <property type="project" value="TreeGrafter"/>
</dbReference>
<dbReference type="PANTHER" id="PTHR45997">
    <property type="entry name" value="DNA LIGASE 4"/>
    <property type="match status" value="1"/>
</dbReference>
<dbReference type="Gene3D" id="1.10.3260.10">
    <property type="entry name" value="DNA ligase, ATP-dependent, N-terminal domain"/>
    <property type="match status" value="1"/>
</dbReference>
<evidence type="ECO:0000256" key="9">
    <source>
        <dbReference type="ARBA" id="ARBA00023242"/>
    </source>
</evidence>
<dbReference type="PROSITE" id="PS50172">
    <property type="entry name" value="BRCT"/>
    <property type="match status" value="2"/>
</dbReference>
<dbReference type="Proteomes" id="UP000012073">
    <property type="component" value="Unassembled WGS sequence"/>
</dbReference>
<dbReference type="Gene3D" id="3.30.470.30">
    <property type="entry name" value="DNA ligase/mRNA capping enzyme"/>
    <property type="match status" value="1"/>
</dbReference>
<dbReference type="EMBL" id="HG001657">
    <property type="protein sequence ID" value="CDF33752.1"/>
    <property type="molecule type" value="Genomic_DNA"/>
</dbReference>
<dbReference type="PROSITE" id="PS50160">
    <property type="entry name" value="DNA_LIGASE_A3"/>
    <property type="match status" value="1"/>
</dbReference>
<evidence type="ECO:0000259" key="12">
    <source>
        <dbReference type="PROSITE" id="PS50160"/>
    </source>
</evidence>
<dbReference type="GO" id="GO:0006310">
    <property type="term" value="P:DNA recombination"/>
    <property type="evidence" value="ECO:0007669"/>
    <property type="project" value="UniProtKB-KW"/>
</dbReference>
<evidence type="ECO:0000256" key="10">
    <source>
        <dbReference type="ARBA" id="ARBA00030676"/>
    </source>
</evidence>
<dbReference type="Gene3D" id="2.40.50.140">
    <property type="entry name" value="Nucleic acid-binding proteins"/>
    <property type="match status" value="1"/>
</dbReference>
<keyword evidence="15" id="KW-1185">Reference proteome</keyword>
<evidence type="ECO:0000256" key="11">
    <source>
        <dbReference type="ARBA" id="ARBA00031942"/>
    </source>
</evidence>
<dbReference type="GO" id="GO:0003910">
    <property type="term" value="F:DNA ligase (ATP) activity"/>
    <property type="evidence" value="ECO:0007669"/>
    <property type="project" value="InterPro"/>
</dbReference>
<evidence type="ECO:0000256" key="2">
    <source>
        <dbReference type="ARBA" id="ARBA00004123"/>
    </source>
</evidence>
<dbReference type="InterPro" id="IPR012310">
    <property type="entry name" value="DNA_ligase_ATP-dep_cent"/>
</dbReference>
<dbReference type="GO" id="GO:0006303">
    <property type="term" value="P:double-strand break repair via nonhomologous end joining"/>
    <property type="evidence" value="ECO:0007669"/>
    <property type="project" value="TreeGrafter"/>
</dbReference>
<dbReference type="InterPro" id="IPR012309">
    <property type="entry name" value="DNA_ligase_ATP-dep_C"/>
</dbReference>
<dbReference type="InterPro" id="IPR029710">
    <property type="entry name" value="LIG4"/>
</dbReference>
<dbReference type="OMA" id="EGIMIKH"/>
<name>R7Q5C6_CHOCR</name>
<evidence type="ECO:0000313" key="15">
    <source>
        <dbReference type="Proteomes" id="UP000012073"/>
    </source>
</evidence>
<proteinExistence type="inferred from homology"/>
<reference evidence="15" key="1">
    <citation type="journal article" date="2013" name="Proc. Natl. Acad. Sci. U.S.A.">
        <title>Genome structure and metabolic features in the red seaweed Chondrus crispus shed light on evolution of the Archaeplastida.</title>
        <authorList>
            <person name="Collen J."/>
            <person name="Porcel B."/>
            <person name="Carre W."/>
            <person name="Ball S.G."/>
            <person name="Chaparro C."/>
            <person name="Tonon T."/>
            <person name="Barbeyron T."/>
            <person name="Michel G."/>
            <person name="Noel B."/>
            <person name="Valentin K."/>
            <person name="Elias M."/>
            <person name="Artiguenave F."/>
            <person name="Arun A."/>
            <person name="Aury J.M."/>
            <person name="Barbosa-Neto J.F."/>
            <person name="Bothwell J.H."/>
            <person name="Bouget F.Y."/>
            <person name="Brillet L."/>
            <person name="Cabello-Hurtado F."/>
            <person name="Capella-Gutierrez S."/>
            <person name="Charrier B."/>
            <person name="Cladiere L."/>
            <person name="Cock J.M."/>
            <person name="Coelho S.M."/>
            <person name="Colleoni C."/>
            <person name="Czjzek M."/>
            <person name="Da Silva C."/>
            <person name="Delage L."/>
            <person name="Denoeud F."/>
            <person name="Deschamps P."/>
            <person name="Dittami S.M."/>
            <person name="Gabaldon T."/>
            <person name="Gachon C.M."/>
            <person name="Groisillier A."/>
            <person name="Herve C."/>
            <person name="Jabbari K."/>
            <person name="Katinka M."/>
            <person name="Kloareg B."/>
            <person name="Kowalczyk N."/>
            <person name="Labadie K."/>
            <person name="Leblanc C."/>
            <person name="Lopez P.J."/>
            <person name="McLachlan D.H."/>
            <person name="Meslet-Cladiere L."/>
            <person name="Moustafa A."/>
            <person name="Nehr Z."/>
            <person name="Nyvall Collen P."/>
            <person name="Panaud O."/>
            <person name="Partensky F."/>
            <person name="Poulain J."/>
            <person name="Rensing S.A."/>
            <person name="Rousvoal S."/>
            <person name="Samson G."/>
            <person name="Symeonidi A."/>
            <person name="Weissenbach J."/>
            <person name="Zambounis A."/>
            <person name="Wincker P."/>
            <person name="Boyen C."/>
        </authorList>
    </citation>
    <scope>NUCLEOTIDE SEQUENCE [LARGE SCALE GENOMIC DNA]</scope>
    <source>
        <strain evidence="15">cv. Stackhouse</strain>
    </source>
</reference>
<dbReference type="InterPro" id="IPR036599">
    <property type="entry name" value="DNA_ligase_N_sf"/>
</dbReference>
<dbReference type="OrthoDB" id="151490at2759"/>